<dbReference type="InterPro" id="IPR036388">
    <property type="entry name" value="WH-like_DNA-bd_sf"/>
</dbReference>
<keyword evidence="1" id="KW-0805">Transcription regulation</keyword>
<name>A0ABV8S1X6_9BURK</name>
<proteinExistence type="predicted"/>
<feature type="domain" description="HTH hxlR-type" evidence="4">
    <location>
        <begin position="11"/>
        <end position="109"/>
    </location>
</feature>
<organism evidence="5 6">
    <name type="scientific">Castellaniella hirudinis</name>
    <dbReference type="NCBI Taxonomy" id="1144617"/>
    <lineage>
        <taxon>Bacteria</taxon>
        <taxon>Pseudomonadati</taxon>
        <taxon>Pseudomonadota</taxon>
        <taxon>Betaproteobacteria</taxon>
        <taxon>Burkholderiales</taxon>
        <taxon>Alcaligenaceae</taxon>
        <taxon>Castellaniella</taxon>
    </lineage>
</organism>
<accession>A0ABV8S1X6</accession>
<dbReference type="InterPro" id="IPR002577">
    <property type="entry name" value="HTH_HxlR"/>
</dbReference>
<evidence type="ECO:0000313" key="5">
    <source>
        <dbReference type="EMBL" id="MFC4299195.1"/>
    </source>
</evidence>
<dbReference type="Pfam" id="PF01638">
    <property type="entry name" value="HxlR"/>
    <property type="match status" value="1"/>
</dbReference>
<sequence length="137" mass="15506">MAQIIKKLPDLPIERAIRTLSGRWKAVILYHLLGTPKRLSELTRLMPSASQKVLIQQLREMEAHGLVHREVFPQAPPRVDYSATELGLSLEPVMLALCEWGQRHARELDQIDELADCIVRPVHTKARPAPAAHAQRT</sequence>
<evidence type="ECO:0000256" key="1">
    <source>
        <dbReference type="ARBA" id="ARBA00023015"/>
    </source>
</evidence>
<evidence type="ECO:0000259" key="4">
    <source>
        <dbReference type="PROSITE" id="PS51118"/>
    </source>
</evidence>
<gene>
    <name evidence="5" type="ORF">ACFO0J_14200</name>
</gene>
<keyword evidence="6" id="KW-1185">Reference proteome</keyword>
<evidence type="ECO:0000256" key="2">
    <source>
        <dbReference type="ARBA" id="ARBA00023125"/>
    </source>
</evidence>
<comment type="caution">
    <text evidence="5">The sequence shown here is derived from an EMBL/GenBank/DDBJ whole genome shotgun (WGS) entry which is preliminary data.</text>
</comment>
<dbReference type="InterPro" id="IPR036390">
    <property type="entry name" value="WH_DNA-bd_sf"/>
</dbReference>
<keyword evidence="2" id="KW-0238">DNA-binding</keyword>
<evidence type="ECO:0000256" key="3">
    <source>
        <dbReference type="ARBA" id="ARBA00023163"/>
    </source>
</evidence>
<dbReference type="SUPFAM" id="SSF46785">
    <property type="entry name" value="Winged helix' DNA-binding domain"/>
    <property type="match status" value="1"/>
</dbReference>
<dbReference type="Gene3D" id="1.10.10.10">
    <property type="entry name" value="Winged helix-like DNA-binding domain superfamily/Winged helix DNA-binding domain"/>
    <property type="match status" value="1"/>
</dbReference>
<dbReference type="PANTHER" id="PTHR33204:SF29">
    <property type="entry name" value="TRANSCRIPTIONAL REGULATOR"/>
    <property type="match status" value="1"/>
</dbReference>
<dbReference type="RefSeq" id="WP_376813748.1">
    <property type="nucleotide sequence ID" value="NZ_JBHSDY010000010.1"/>
</dbReference>
<keyword evidence="3" id="KW-0804">Transcription</keyword>
<evidence type="ECO:0000313" key="6">
    <source>
        <dbReference type="Proteomes" id="UP001595756"/>
    </source>
</evidence>
<dbReference type="PANTHER" id="PTHR33204">
    <property type="entry name" value="TRANSCRIPTIONAL REGULATOR, MARR FAMILY"/>
    <property type="match status" value="1"/>
</dbReference>
<dbReference type="Proteomes" id="UP001595756">
    <property type="component" value="Unassembled WGS sequence"/>
</dbReference>
<reference evidence="6" key="1">
    <citation type="journal article" date="2019" name="Int. J. Syst. Evol. Microbiol.">
        <title>The Global Catalogue of Microorganisms (GCM) 10K type strain sequencing project: providing services to taxonomists for standard genome sequencing and annotation.</title>
        <authorList>
            <consortium name="The Broad Institute Genomics Platform"/>
            <consortium name="The Broad Institute Genome Sequencing Center for Infectious Disease"/>
            <person name="Wu L."/>
            <person name="Ma J."/>
        </authorList>
    </citation>
    <scope>NUCLEOTIDE SEQUENCE [LARGE SCALE GENOMIC DNA]</scope>
    <source>
        <strain evidence="6">CGMCC 1.19029</strain>
    </source>
</reference>
<dbReference type="EMBL" id="JBHSDY010000010">
    <property type="protein sequence ID" value="MFC4299195.1"/>
    <property type="molecule type" value="Genomic_DNA"/>
</dbReference>
<dbReference type="PROSITE" id="PS51118">
    <property type="entry name" value="HTH_HXLR"/>
    <property type="match status" value="1"/>
</dbReference>
<protein>
    <submittedName>
        <fullName evidence="5">Winged helix-turn-helix transcriptional regulator</fullName>
    </submittedName>
</protein>